<evidence type="ECO:0000256" key="1">
    <source>
        <dbReference type="ARBA" id="ARBA00005006"/>
    </source>
</evidence>
<dbReference type="OrthoDB" id="9803907at2"/>
<dbReference type="InterPro" id="IPR014746">
    <property type="entry name" value="Gln_synth/guanido_kin_cat_dom"/>
</dbReference>
<gene>
    <name evidence="11" type="ORF">C7384_101137</name>
</gene>
<dbReference type="EMBL" id="QEKT01000001">
    <property type="protein sequence ID" value="PVY86224.1"/>
    <property type="molecule type" value="Genomic_DNA"/>
</dbReference>
<evidence type="ECO:0000259" key="10">
    <source>
        <dbReference type="Pfam" id="PF04262"/>
    </source>
</evidence>
<dbReference type="AlphaFoldDB" id="A0A2U1DEY7"/>
<feature type="domain" description="Glutamate--cysteine ligase" evidence="10">
    <location>
        <begin position="12"/>
        <end position="331"/>
    </location>
</feature>
<proteinExistence type="inferred from homology"/>
<dbReference type="Pfam" id="PF04262">
    <property type="entry name" value="Glu_cys_ligase"/>
    <property type="match status" value="1"/>
</dbReference>
<evidence type="ECO:0000256" key="8">
    <source>
        <dbReference type="RuleBase" id="RU003544"/>
    </source>
</evidence>
<comment type="pathway">
    <text evidence="1 9">Sulfur metabolism; glutathione biosynthesis; glutathione from L-cysteine and L-glutamate: step 1/2.</text>
</comment>
<comment type="catalytic activity">
    <reaction evidence="7 9">
        <text>L-cysteine + L-glutamate + ATP = gamma-L-glutamyl-L-cysteine + ADP + phosphate + H(+)</text>
        <dbReference type="Rhea" id="RHEA:13285"/>
        <dbReference type="ChEBI" id="CHEBI:15378"/>
        <dbReference type="ChEBI" id="CHEBI:29985"/>
        <dbReference type="ChEBI" id="CHEBI:30616"/>
        <dbReference type="ChEBI" id="CHEBI:35235"/>
        <dbReference type="ChEBI" id="CHEBI:43474"/>
        <dbReference type="ChEBI" id="CHEBI:58173"/>
        <dbReference type="ChEBI" id="CHEBI:456216"/>
        <dbReference type="EC" id="6.3.2.2"/>
    </reaction>
</comment>
<keyword evidence="12" id="KW-1185">Reference proteome</keyword>
<dbReference type="UniPathway" id="UPA00142">
    <property type="reaction ID" value="UER00209"/>
</dbReference>
<comment type="caution">
    <text evidence="11">The sequence shown here is derived from an EMBL/GenBank/DDBJ whole genome shotgun (WGS) entry which is preliminary data.</text>
</comment>
<keyword evidence="4 8" id="KW-0317">Glutathione biosynthesis</keyword>
<organism evidence="11 12">
    <name type="scientific">Convivina intestini</name>
    <dbReference type="NCBI Taxonomy" id="1505726"/>
    <lineage>
        <taxon>Bacteria</taxon>
        <taxon>Bacillati</taxon>
        <taxon>Bacillota</taxon>
        <taxon>Bacilli</taxon>
        <taxon>Lactobacillales</taxon>
        <taxon>Lactobacillaceae</taxon>
        <taxon>Convivina</taxon>
    </lineage>
</organism>
<dbReference type="RefSeq" id="WP_089937441.1">
    <property type="nucleotide sequence ID" value="NZ_CAKOEX010000001.1"/>
</dbReference>
<evidence type="ECO:0000256" key="5">
    <source>
        <dbReference type="ARBA" id="ARBA00022741"/>
    </source>
</evidence>
<dbReference type="GO" id="GO:0005829">
    <property type="term" value="C:cytosol"/>
    <property type="evidence" value="ECO:0007669"/>
    <property type="project" value="TreeGrafter"/>
</dbReference>
<dbReference type="InterPro" id="IPR007370">
    <property type="entry name" value="Glu_cys_ligase"/>
</dbReference>
<dbReference type="PANTHER" id="PTHR38761">
    <property type="entry name" value="GLUTAMATE--CYSTEINE LIGASE"/>
    <property type="match status" value="1"/>
</dbReference>
<reference evidence="11 12" key="1">
    <citation type="submission" date="2018-04" db="EMBL/GenBank/DDBJ databases">
        <title>Genomic Encyclopedia of Type Strains, Phase IV (KMG-IV): sequencing the most valuable type-strain genomes for metagenomic binning, comparative biology and taxonomic classification.</title>
        <authorList>
            <person name="Goeker M."/>
        </authorList>
    </citation>
    <scope>NUCLEOTIDE SEQUENCE [LARGE SCALE GENOMIC DNA]</scope>
    <source>
        <strain evidence="11 12">DSM 28795</strain>
    </source>
</reference>
<evidence type="ECO:0000256" key="6">
    <source>
        <dbReference type="ARBA" id="ARBA00022840"/>
    </source>
</evidence>
<keyword evidence="5" id="KW-0547">Nucleotide-binding</keyword>
<dbReference type="GO" id="GO:0005524">
    <property type="term" value="F:ATP binding"/>
    <property type="evidence" value="ECO:0007669"/>
    <property type="project" value="UniProtKB-KW"/>
</dbReference>
<dbReference type="GO" id="GO:0006750">
    <property type="term" value="P:glutathione biosynthetic process"/>
    <property type="evidence" value="ECO:0007669"/>
    <property type="project" value="UniProtKB-UniPathway"/>
</dbReference>
<dbReference type="GO" id="GO:0046872">
    <property type="term" value="F:metal ion binding"/>
    <property type="evidence" value="ECO:0007669"/>
    <property type="project" value="TreeGrafter"/>
</dbReference>
<keyword evidence="6" id="KW-0067">ATP-binding</keyword>
<dbReference type="InterPro" id="IPR006334">
    <property type="entry name" value="Glut_cys_ligase"/>
</dbReference>
<evidence type="ECO:0000256" key="3">
    <source>
        <dbReference type="ARBA" id="ARBA00022598"/>
    </source>
</evidence>
<name>A0A2U1DEY7_9LACO</name>
<sequence length="478" mass="54255">MLNRYSLLGKIIHSQNTNQFMQQLSFGIEVEGHRINRQTGHLSRAKYPLQLGNPVQHQAIRNDFGDTQVEVITPSGPDLEANLDLLTAFNDVLRKNLAADEALWLYSMPPYLSADRHEFRIAPADEYKSNYMQTVAKRRDIARTLISGIHINLGLPLALMADIYQADFTDQFTSSIDFINAVYIKLAQGFMAYRWLFTLLFGESPWADQSFYANQEKSLKHLVRSVRNSSYGFGNGVYGSYQSVDSYIQKIKDDVQQGDLIAEREFYDVVRLKGPENLDDLARTGVQYLELRTFDLDPLNKTGVSALTVKFTRLFFIYLLMNPAVISDQKSADQFLLVSRQKNEEVALENPLQVSACQREALALLDDLISFTQVENISADWLRDLRRRLTDPAQMPAVQLVAQLPADIYTGLVQLADNRQRVQCQIPALNGFADLSPMVSNHLRQAIEAHGQIKIVDRKQGVFTLKKNTLTKNGLFHD</sequence>
<keyword evidence="3 8" id="KW-0436">Ligase</keyword>
<accession>A0A2U1DEY7</accession>
<dbReference type="EC" id="6.3.2.2" evidence="2 9"/>
<dbReference type="PANTHER" id="PTHR38761:SF1">
    <property type="entry name" value="GLUTAMATE--CYSTEINE LIGASE"/>
    <property type="match status" value="1"/>
</dbReference>
<evidence type="ECO:0000256" key="4">
    <source>
        <dbReference type="ARBA" id="ARBA00022684"/>
    </source>
</evidence>
<evidence type="ECO:0000313" key="11">
    <source>
        <dbReference type="EMBL" id="PVY86224.1"/>
    </source>
</evidence>
<comment type="similarity">
    <text evidence="8">Belongs to the glutamate--cysteine ligase type 1 family.</text>
</comment>
<evidence type="ECO:0000256" key="2">
    <source>
        <dbReference type="ARBA" id="ARBA00012220"/>
    </source>
</evidence>
<dbReference type="GO" id="GO:0004357">
    <property type="term" value="F:glutamate-cysteine ligase activity"/>
    <property type="evidence" value="ECO:0007669"/>
    <property type="project" value="UniProtKB-EC"/>
</dbReference>
<evidence type="ECO:0000313" key="12">
    <source>
        <dbReference type="Proteomes" id="UP000245433"/>
    </source>
</evidence>
<evidence type="ECO:0000256" key="7">
    <source>
        <dbReference type="ARBA" id="ARBA00048819"/>
    </source>
</evidence>
<dbReference type="SUPFAM" id="SSF55931">
    <property type="entry name" value="Glutamine synthetase/guanido kinase"/>
    <property type="match status" value="1"/>
</dbReference>
<dbReference type="Proteomes" id="UP000245433">
    <property type="component" value="Unassembled WGS sequence"/>
</dbReference>
<protein>
    <recommendedName>
        <fullName evidence="2 9">Glutamate--cysteine ligase</fullName>
        <ecNumber evidence="2 9">6.3.2.2</ecNumber>
    </recommendedName>
</protein>
<dbReference type="Gene3D" id="3.30.590.20">
    <property type="match status" value="1"/>
</dbReference>
<evidence type="ECO:0000256" key="9">
    <source>
        <dbReference type="RuleBase" id="RU004391"/>
    </source>
</evidence>